<evidence type="ECO:0000313" key="3">
    <source>
        <dbReference type="Proteomes" id="UP000256964"/>
    </source>
</evidence>
<evidence type="ECO:0000313" key="2">
    <source>
        <dbReference type="EMBL" id="RDX55807.1"/>
    </source>
</evidence>
<sequence length="113" mass="12593">MPGFPATFCCVGGGVSWDCAAVGTDVSNALQVQLFSTTSHTLFPKDSEEAVLQRIQNGHPCLWAVAFSACPMTFWAGLALVRLLRPQDLFCMRRRPARARVAGRRTWPLRVRW</sequence>
<feature type="transmembrane region" description="Helical" evidence="1">
    <location>
        <begin position="62"/>
        <end position="84"/>
    </location>
</feature>
<gene>
    <name evidence="2" type="ORF">OH76DRAFT_1396150</name>
</gene>
<dbReference type="AlphaFoldDB" id="A0A371DTD3"/>
<dbReference type="Proteomes" id="UP000256964">
    <property type="component" value="Unassembled WGS sequence"/>
</dbReference>
<organism evidence="2 3">
    <name type="scientific">Lentinus brumalis</name>
    <dbReference type="NCBI Taxonomy" id="2498619"/>
    <lineage>
        <taxon>Eukaryota</taxon>
        <taxon>Fungi</taxon>
        <taxon>Dikarya</taxon>
        <taxon>Basidiomycota</taxon>
        <taxon>Agaricomycotina</taxon>
        <taxon>Agaricomycetes</taxon>
        <taxon>Polyporales</taxon>
        <taxon>Polyporaceae</taxon>
        <taxon>Lentinus</taxon>
    </lineage>
</organism>
<name>A0A371DTD3_9APHY</name>
<keyword evidence="1" id="KW-0812">Transmembrane</keyword>
<reference evidence="2 3" key="1">
    <citation type="journal article" date="2018" name="Biotechnol. Biofuels">
        <title>Integrative visual omics of the white-rot fungus Polyporus brumalis exposes the biotechnological potential of its oxidative enzymes for delignifying raw plant biomass.</title>
        <authorList>
            <person name="Miyauchi S."/>
            <person name="Rancon A."/>
            <person name="Drula E."/>
            <person name="Hage H."/>
            <person name="Chaduli D."/>
            <person name="Favel A."/>
            <person name="Grisel S."/>
            <person name="Henrissat B."/>
            <person name="Herpoel-Gimbert I."/>
            <person name="Ruiz-Duenas F.J."/>
            <person name="Chevret D."/>
            <person name="Hainaut M."/>
            <person name="Lin J."/>
            <person name="Wang M."/>
            <person name="Pangilinan J."/>
            <person name="Lipzen A."/>
            <person name="Lesage-Meessen L."/>
            <person name="Navarro D."/>
            <person name="Riley R."/>
            <person name="Grigoriev I.V."/>
            <person name="Zhou S."/>
            <person name="Raouche S."/>
            <person name="Rosso M.N."/>
        </authorList>
    </citation>
    <scope>NUCLEOTIDE SEQUENCE [LARGE SCALE GENOMIC DNA]</scope>
    <source>
        <strain evidence="2 3">BRFM 1820</strain>
    </source>
</reference>
<proteinExistence type="predicted"/>
<keyword evidence="1" id="KW-0472">Membrane</keyword>
<dbReference type="EMBL" id="KZ857381">
    <property type="protein sequence ID" value="RDX55807.1"/>
    <property type="molecule type" value="Genomic_DNA"/>
</dbReference>
<accession>A0A371DTD3</accession>
<keyword evidence="3" id="KW-1185">Reference proteome</keyword>
<evidence type="ECO:0000256" key="1">
    <source>
        <dbReference type="SAM" id="Phobius"/>
    </source>
</evidence>
<keyword evidence="1" id="KW-1133">Transmembrane helix</keyword>
<protein>
    <submittedName>
        <fullName evidence="2">Uncharacterized protein</fullName>
    </submittedName>
</protein>